<dbReference type="AlphaFoldDB" id="A0A6A5WRW0"/>
<feature type="compositionally biased region" description="Basic and acidic residues" evidence="1">
    <location>
        <begin position="360"/>
        <end position="380"/>
    </location>
</feature>
<feature type="region of interest" description="Disordered" evidence="1">
    <location>
        <begin position="83"/>
        <end position="129"/>
    </location>
</feature>
<feature type="compositionally biased region" description="Pro residues" evidence="1">
    <location>
        <begin position="607"/>
        <end position="619"/>
    </location>
</feature>
<dbReference type="Proteomes" id="UP000799779">
    <property type="component" value="Unassembled WGS sequence"/>
</dbReference>
<organism evidence="3 4">
    <name type="scientific">Amniculicola lignicola CBS 123094</name>
    <dbReference type="NCBI Taxonomy" id="1392246"/>
    <lineage>
        <taxon>Eukaryota</taxon>
        <taxon>Fungi</taxon>
        <taxon>Dikarya</taxon>
        <taxon>Ascomycota</taxon>
        <taxon>Pezizomycotina</taxon>
        <taxon>Dothideomycetes</taxon>
        <taxon>Pleosporomycetidae</taxon>
        <taxon>Pleosporales</taxon>
        <taxon>Amniculicolaceae</taxon>
        <taxon>Amniculicola</taxon>
    </lineage>
</organism>
<feature type="region of interest" description="Disordered" evidence="1">
    <location>
        <begin position="343"/>
        <end position="435"/>
    </location>
</feature>
<feature type="compositionally biased region" description="Polar residues" evidence="1">
    <location>
        <begin position="687"/>
        <end position="711"/>
    </location>
</feature>
<feature type="compositionally biased region" description="Low complexity" evidence="1">
    <location>
        <begin position="416"/>
        <end position="428"/>
    </location>
</feature>
<reference evidence="3" key="1">
    <citation type="journal article" date="2020" name="Stud. Mycol.">
        <title>101 Dothideomycetes genomes: a test case for predicting lifestyles and emergence of pathogens.</title>
        <authorList>
            <person name="Haridas S."/>
            <person name="Albert R."/>
            <person name="Binder M."/>
            <person name="Bloem J."/>
            <person name="Labutti K."/>
            <person name="Salamov A."/>
            <person name="Andreopoulos B."/>
            <person name="Baker S."/>
            <person name="Barry K."/>
            <person name="Bills G."/>
            <person name="Bluhm B."/>
            <person name="Cannon C."/>
            <person name="Castanera R."/>
            <person name="Culley D."/>
            <person name="Daum C."/>
            <person name="Ezra D."/>
            <person name="Gonzalez J."/>
            <person name="Henrissat B."/>
            <person name="Kuo A."/>
            <person name="Liang C."/>
            <person name="Lipzen A."/>
            <person name="Lutzoni F."/>
            <person name="Magnuson J."/>
            <person name="Mondo S."/>
            <person name="Nolan M."/>
            <person name="Ohm R."/>
            <person name="Pangilinan J."/>
            <person name="Park H.-J."/>
            <person name="Ramirez L."/>
            <person name="Alfaro M."/>
            <person name="Sun H."/>
            <person name="Tritt A."/>
            <person name="Yoshinaga Y."/>
            <person name="Zwiers L.-H."/>
            <person name="Turgeon B."/>
            <person name="Goodwin S."/>
            <person name="Spatafora J."/>
            <person name="Crous P."/>
            <person name="Grigoriev I."/>
        </authorList>
    </citation>
    <scope>NUCLEOTIDE SEQUENCE</scope>
    <source>
        <strain evidence="3">CBS 123094</strain>
    </source>
</reference>
<dbReference type="EMBL" id="ML977566">
    <property type="protein sequence ID" value="KAF2004590.1"/>
    <property type="molecule type" value="Genomic_DNA"/>
</dbReference>
<evidence type="ECO:0000256" key="1">
    <source>
        <dbReference type="SAM" id="MobiDB-lite"/>
    </source>
</evidence>
<feature type="region of interest" description="Disordered" evidence="1">
    <location>
        <begin position="1"/>
        <end position="69"/>
    </location>
</feature>
<feature type="compositionally biased region" description="Pro residues" evidence="1">
    <location>
        <begin position="87"/>
        <end position="100"/>
    </location>
</feature>
<evidence type="ECO:0000259" key="2">
    <source>
        <dbReference type="PROSITE" id="PS50003"/>
    </source>
</evidence>
<feature type="domain" description="PH" evidence="2">
    <location>
        <begin position="301"/>
        <end position="337"/>
    </location>
</feature>
<evidence type="ECO:0000313" key="3">
    <source>
        <dbReference type="EMBL" id="KAF2004590.1"/>
    </source>
</evidence>
<dbReference type="OrthoDB" id="1749473at2759"/>
<feature type="compositionally biased region" description="Polar residues" evidence="1">
    <location>
        <begin position="504"/>
        <end position="520"/>
    </location>
</feature>
<feature type="compositionally biased region" description="Low complexity" evidence="1">
    <location>
        <begin position="475"/>
        <end position="489"/>
    </location>
</feature>
<gene>
    <name evidence="3" type="ORF">P154DRAFT_426191</name>
</gene>
<evidence type="ECO:0000313" key="4">
    <source>
        <dbReference type="Proteomes" id="UP000799779"/>
    </source>
</evidence>
<accession>A0A6A5WRW0</accession>
<sequence>MNLGHGFRSFHNNDSSTTSRWRRNKSTTTFVEPAKQPTPTPQKDLLPKPTPKLERSPSKMSLFNLFSKPKVEKARGHTEVGLAVPMQPAPPPKPAPPSPPKSALRVNPSPQEQQVHRTRSSSMLRPISMKPTVVKRQSCTWDPPPLFQAYPQSIKHSTVQSCVFSPDVLLRTQSQRRQYDLLRERMDSHRDLTATLEGTSETKKLEKTHRRLISNAVVNPPVPQLTSKLYVLVTSGYVLQYSGEGPLDRLPEKVLPLGKDSKAFACDLIPGKHWVLQISSSADEDGTVTMGPRHSTLLSRFRLQNSTAKRSATSFLLVLESAEEMDMWMTAVRKEIEGLGGMKAKNEPVRESTSIEEETQERRPKDVPSHRYNVQRDPRRVSKITPVDSPLQSQYSDSPKIVASDWEGDRSERTVSITDSSSLHSSRTSSKRKSVEVASIATTAASAEQFQLDQLRERSRFSYMSTSTSISIPGTRNTSRTSSPAPTSPIKEEPSPVDFEPLRSATSLRSFHMNPNTTTSNRRRSMQPLPVTNEDNSLSAESPRKPPQRHSIYGPTSPTIRETPTEVEERTPATVTLSSNPRFSTIGPMRSSVRSSSAPPTRHGTISPPPRDPAPPPGRPQSTIGTLSAAGTLPRQSRRLSTTPKPFLRPFPIRPQNTDGTVIVPRRYSSLSPPPIPLAIAVNRSVTTPARTSSTPPNSSPKLTPVKTTPPQLQPLRRPASVQIRSDPAPFLSSSRPAPVRAIASTPSFVQGQRASVMQSGVPMLSIAPSMPQLRQSVPVQATYKGLIPMRSMSAIGLGPPAPPPNMPLPPPPPSMPLPMPPGGAVARALAV</sequence>
<name>A0A6A5WRW0_9PLEO</name>
<protein>
    <recommendedName>
        <fullName evidence="2">PH domain-containing protein</fullName>
    </recommendedName>
</protein>
<dbReference type="InterPro" id="IPR001849">
    <property type="entry name" value="PH_domain"/>
</dbReference>
<feature type="region of interest" description="Disordered" evidence="1">
    <location>
        <begin position="687"/>
        <end position="720"/>
    </location>
</feature>
<dbReference type="PROSITE" id="PS50003">
    <property type="entry name" value="PH_DOMAIN"/>
    <property type="match status" value="1"/>
</dbReference>
<feature type="compositionally biased region" description="Polar residues" evidence="1">
    <location>
        <begin position="10"/>
        <end position="19"/>
    </location>
</feature>
<feature type="region of interest" description="Disordered" evidence="1">
    <location>
        <begin position="466"/>
        <end position="660"/>
    </location>
</feature>
<keyword evidence="4" id="KW-1185">Reference proteome</keyword>
<proteinExistence type="predicted"/>